<evidence type="ECO:0000256" key="8">
    <source>
        <dbReference type="ARBA" id="ARBA00023170"/>
    </source>
</evidence>
<dbReference type="GO" id="GO:0044718">
    <property type="term" value="P:siderophore transmembrane transport"/>
    <property type="evidence" value="ECO:0007669"/>
    <property type="project" value="TreeGrafter"/>
</dbReference>
<gene>
    <name evidence="11" type="ORF">FRY97_09440</name>
</gene>
<keyword evidence="2" id="KW-0813">Transport</keyword>
<evidence type="ECO:0000256" key="6">
    <source>
        <dbReference type="ARBA" id="ARBA00023077"/>
    </source>
</evidence>
<evidence type="ECO:0000313" key="12">
    <source>
        <dbReference type="Proteomes" id="UP000321580"/>
    </source>
</evidence>
<sequence>MNISSANQSMPGRGYLFRSGICSGLSVILLCFTVSVGHAQNCALHGYLTDAATQEPLVGASVYALETGRGVITNYAGYYSLSLPCRSQQQVVFHQIGFSPDTLTLALTRDSSCSVALQVLELAAVEVKAAKLQKRMPGQINMPVKTLARIPVMLGEPDLIKSLMLLPGFAPTTEGTAGLSVRGGSVDQNLITLDGSTIYNSGHLFGFISTFHPGVTKQVDTYKSFFPARYGGRLSSVIDVTMKDGDATALRREANLGLINSSLLLEGPLAENKGTFLLAGRFAHSGVLTLATLPRYLSGQNLLFAGLYDFNAKVTWKLKRDAKLSLSAFAGDDFWGSRARQSGAFSDALVNWGNRALGLRYMRPLGSRGFVSTRVNFNSFSSSLRASLRDASTNNIAARVKTKGAINEFGARHEYNWQLTQHRITLGLEGIYQSNNPIKTEITEEGEPAQRFDGGPTRSLQAAVYAEDTWSVSKAIDFTLGARFSTYYTTSLLFPALEPRAAAAWQRNKQTWQLSYSKMVQPLHRAVTQGGSNALFYEYWLPATAFTRPQVGSTFALRHARPWSGGQWSVEAFWRQMSNQVEQRDNTTLLGIGSMQNTWFQDVYVGGKGRAYGVELWLEKQIGKLNGWVAYTYSRSERQFLEINAGSWFPFDFDRPHDVELSLEYAWRKNWQFTANFVYQTGVPVNFPESYTRTIENRLRFVFTERNNGRLPDYHRLDLNVVYHFSTKRKGRDAKLVFGFYNVYGRANAVALNFGTQSITSRTSTDTALEVERLAIFQFVPALNYHISW</sequence>
<evidence type="ECO:0000256" key="1">
    <source>
        <dbReference type="ARBA" id="ARBA00004571"/>
    </source>
</evidence>
<evidence type="ECO:0000256" key="9">
    <source>
        <dbReference type="ARBA" id="ARBA00023237"/>
    </source>
</evidence>
<dbReference type="InterPro" id="IPR036942">
    <property type="entry name" value="Beta-barrel_TonB_sf"/>
</dbReference>
<dbReference type="AlphaFoldDB" id="A0A5C6RN32"/>
<keyword evidence="12" id="KW-1185">Reference proteome</keyword>
<dbReference type="Gene3D" id="2.60.40.1120">
    <property type="entry name" value="Carboxypeptidase-like, regulatory domain"/>
    <property type="match status" value="1"/>
</dbReference>
<keyword evidence="6" id="KW-0798">TonB box</keyword>
<keyword evidence="5" id="KW-0732">Signal</keyword>
<feature type="domain" description="TonB-dependent receptor-like beta-barrel" evidence="10">
    <location>
        <begin position="329"/>
        <end position="743"/>
    </location>
</feature>
<organism evidence="11 12">
    <name type="scientific">Phaeodactylibacter luteus</name>
    <dbReference type="NCBI Taxonomy" id="1564516"/>
    <lineage>
        <taxon>Bacteria</taxon>
        <taxon>Pseudomonadati</taxon>
        <taxon>Bacteroidota</taxon>
        <taxon>Saprospiria</taxon>
        <taxon>Saprospirales</taxon>
        <taxon>Haliscomenobacteraceae</taxon>
        <taxon>Phaeodactylibacter</taxon>
    </lineage>
</organism>
<dbReference type="OrthoDB" id="9758870at2"/>
<keyword evidence="8 11" id="KW-0675">Receptor</keyword>
<evidence type="ECO:0000256" key="3">
    <source>
        <dbReference type="ARBA" id="ARBA00022452"/>
    </source>
</evidence>
<keyword evidence="9" id="KW-0998">Cell outer membrane</keyword>
<evidence type="ECO:0000313" key="11">
    <source>
        <dbReference type="EMBL" id="TXB63384.1"/>
    </source>
</evidence>
<reference evidence="11 12" key="1">
    <citation type="submission" date="2019-08" db="EMBL/GenBank/DDBJ databases">
        <title>Genome of Phaeodactylibacter luteus.</title>
        <authorList>
            <person name="Bowman J.P."/>
        </authorList>
    </citation>
    <scope>NUCLEOTIDE SEQUENCE [LARGE SCALE GENOMIC DNA]</scope>
    <source>
        <strain evidence="11 12">KCTC 42180</strain>
    </source>
</reference>
<protein>
    <submittedName>
        <fullName evidence="11">TonB-dependent receptor</fullName>
    </submittedName>
</protein>
<proteinExistence type="predicted"/>
<dbReference type="Proteomes" id="UP000321580">
    <property type="component" value="Unassembled WGS sequence"/>
</dbReference>
<evidence type="ECO:0000256" key="5">
    <source>
        <dbReference type="ARBA" id="ARBA00022729"/>
    </source>
</evidence>
<dbReference type="GO" id="GO:0015344">
    <property type="term" value="F:siderophore uptake transmembrane transporter activity"/>
    <property type="evidence" value="ECO:0007669"/>
    <property type="project" value="TreeGrafter"/>
</dbReference>
<comment type="subcellular location">
    <subcellularLocation>
        <location evidence="1">Cell outer membrane</location>
        <topology evidence="1">Multi-pass membrane protein</topology>
    </subcellularLocation>
</comment>
<dbReference type="GO" id="GO:0009279">
    <property type="term" value="C:cell outer membrane"/>
    <property type="evidence" value="ECO:0007669"/>
    <property type="project" value="UniProtKB-SubCell"/>
</dbReference>
<comment type="caution">
    <text evidence="11">The sequence shown here is derived from an EMBL/GenBank/DDBJ whole genome shotgun (WGS) entry which is preliminary data.</text>
</comment>
<dbReference type="InterPro" id="IPR039426">
    <property type="entry name" value="TonB-dep_rcpt-like"/>
</dbReference>
<dbReference type="Gene3D" id="2.40.170.20">
    <property type="entry name" value="TonB-dependent receptor, beta-barrel domain"/>
    <property type="match status" value="1"/>
</dbReference>
<evidence type="ECO:0000259" key="10">
    <source>
        <dbReference type="Pfam" id="PF00593"/>
    </source>
</evidence>
<dbReference type="SUPFAM" id="SSF56935">
    <property type="entry name" value="Porins"/>
    <property type="match status" value="1"/>
</dbReference>
<dbReference type="Pfam" id="PF13715">
    <property type="entry name" value="CarbopepD_reg_2"/>
    <property type="match status" value="1"/>
</dbReference>
<keyword evidence="3" id="KW-1134">Transmembrane beta strand</keyword>
<evidence type="ECO:0000256" key="7">
    <source>
        <dbReference type="ARBA" id="ARBA00023136"/>
    </source>
</evidence>
<evidence type="ECO:0000256" key="2">
    <source>
        <dbReference type="ARBA" id="ARBA00022448"/>
    </source>
</evidence>
<keyword evidence="7" id="KW-0472">Membrane</keyword>
<dbReference type="EMBL" id="VOOR01000016">
    <property type="protein sequence ID" value="TXB63384.1"/>
    <property type="molecule type" value="Genomic_DNA"/>
</dbReference>
<keyword evidence="4" id="KW-0812">Transmembrane</keyword>
<dbReference type="InterPro" id="IPR008969">
    <property type="entry name" value="CarboxyPept-like_regulatory"/>
</dbReference>
<accession>A0A5C6RN32</accession>
<dbReference type="PANTHER" id="PTHR30069">
    <property type="entry name" value="TONB-DEPENDENT OUTER MEMBRANE RECEPTOR"/>
    <property type="match status" value="1"/>
</dbReference>
<name>A0A5C6RN32_9BACT</name>
<dbReference type="Pfam" id="PF00593">
    <property type="entry name" value="TonB_dep_Rec_b-barrel"/>
    <property type="match status" value="1"/>
</dbReference>
<dbReference type="PANTHER" id="PTHR30069:SF29">
    <property type="entry name" value="HEMOGLOBIN AND HEMOGLOBIN-HAPTOGLOBIN-BINDING PROTEIN 1-RELATED"/>
    <property type="match status" value="1"/>
</dbReference>
<dbReference type="SUPFAM" id="SSF49464">
    <property type="entry name" value="Carboxypeptidase regulatory domain-like"/>
    <property type="match status" value="1"/>
</dbReference>
<evidence type="ECO:0000256" key="4">
    <source>
        <dbReference type="ARBA" id="ARBA00022692"/>
    </source>
</evidence>
<dbReference type="RefSeq" id="WP_147167202.1">
    <property type="nucleotide sequence ID" value="NZ_VOOR01000016.1"/>
</dbReference>
<dbReference type="InterPro" id="IPR000531">
    <property type="entry name" value="Beta-barrel_TonB"/>
</dbReference>